<dbReference type="EMBL" id="LAZR01004591">
    <property type="protein sequence ID" value="KKN07251.1"/>
    <property type="molecule type" value="Genomic_DNA"/>
</dbReference>
<evidence type="ECO:0000313" key="1">
    <source>
        <dbReference type="EMBL" id="KKN07251.1"/>
    </source>
</evidence>
<organism evidence="1">
    <name type="scientific">marine sediment metagenome</name>
    <dbReference type="NCBI Taxonomy" id="412755"/>
    <lineage>
        <taxon>unclassified sequences</taxon>
        <taxon>metagenomes</taxon>
        <taxon>ecological metagenomes</taxon>
    </lineage>
</organism>
<reference evidence="1" key="1">
    <citation type="journal article" date="2015" name="Nature">
        <title>Complex archaea that bridge the gap between prokaryotes and eukaryotes.</title>
        <authorList>
            <person name="Spang A."/>
            <person name="Saw J.H."/>
            <person name="Jorgensen S.L."/>
            <person name="Zaremba-Niedzwiedzka K."/>
            <person name="Martijn J."/>
            <person name="Lind A.E."/>
            <person name="van Eijk R."/>
            <person name="Schleper C."/>
            <person name="Guy L."/>
            <person name="Ettema T.J."/>
        </authorList>
    </citation>
    <scope>NUCLEOTIDE SEQUENCE</scope>
</reference>
<accession>A0A0F9Q1W4</accession>
<proteinExistence type="predicted"/>
<gene>
    <name evidence="1" type="ORF">LCGC14_1068910</name>
</gene>
<dbReference type="AlphaFoldDB" id="A0A0F9Q1W4"/>
<comment type="caution">
    <text evidence="1">The sequence shown here is derived from an EMBL/GenBank/DDBJ whole genome shotgun (WGS) entry which is preliminary data.</text>
</comment>
<name>A0A0F9Q1W4_9ZZZZ</name>
<sequence>MNDDDIRRARLRELAATTTAAMEDIYWLLSTKDPEYAGICEGAIAARQLHERLCKEGKEPEGTG</sequence>
<protein>
    <submittedName>
        <fullName evidence="1">Uncharacterized protein</fullName>
    </submittedName>
</protein>